<proteinExistence type="predicted"/>
<sequence length="394" mass="45011">MEQVAQPRRRLVSIDAYRGFVMFLLLGEMFRFDTLAKAFPENSFFKFLALNQSHVEWLGCTLHDLIQPSFSFLVGVSLAFSLAARSTLQSPLRIALHAFWRAFVLIALGIFLRSKNGFQTNYTFEDTLTQIGLGYGFLYLLSRTSIRIQVLALVLILVGYWSLFATYPLPGENFDWSKTGVKPDWSHNLSGFEAHWNKNTNPAWAFDVWFLNLFPRAKPFLYNGGGYATLSFIPTLATMLLGLLAGQLIRMEMSEWKKVGWLILAAIGSLAIGWGLEKAGVCPIVKRIWTSSWVLYSGGWCFLFMAVFQALCEAARFHRWAFPLVEIGSNAIAAYVMDGLIASWISAAWRRHMGTENLRIFGLEYESFFLGTLSILTLWLILFWMYRRKLFIKI</sequence>
<keyword evidence="1" id="KW-1133">Transmembrane helix</keyword>
<evidence type="ECO:0000313" key="2">
    <source>
        <dbReference type="EMBL" id="QVL33504.1"/>
    </source>
</evidence>
<keyword evidence="3" id="KW-1185">Reference proteome</keyword>
<organism evidence="2 3">
    <name type="scientific">Telmatocola sphagniphila</name>
    <dbReference type="NCBI Taxonomy" id="1123043"/>
    <lineage>
        <taxon>Bacteria</taxon>
        <taxon>Pseudomonadati</taxon>
        <taxon>Planctomycetota</taxon>
        <taxon>Planctomycetia</taxon>
        <taxon>Gemmatales</taxon>
        <taxon>Gemmataceae</taxon>
    </lineage>
</organism>
<feature type="transmembrane region" description="Helical" evidence="1">
    <location>
        <begin position="258"/>
        <end position="276"/>
    </location>
</feature>
<feature type="transmembrane region" description="Helical" evidence="1">
    <location>
        <begin position="367"/>
        <end position="386"/>
    </location>
</feature>
<dbReference type="PANTHER" id="PTHR31061:SF24">
    <property type="entry name" value="LD22376P"/>
    <property type="match status" value="1"/>
</dbReference>
<feature type="transmembrane region" description="Helical" evidence="1">
    <location>
        <begin position="320"/>
        <end position="347"/>
    </location>
</feature>
<keyword evidence="1" id="KW-0472">Membrane</keyword>
<feature type="transmembrane region" description="Helical" evidence="1">
    <location>
        <begin position="94"/>
        <end position="112"/>
    </location>
</feature>
<feature type="transmembrane region" description="Helical" evidence="1">
    <location>
        <begin position="150"/>
        <end position="169"/>
    </location>
</feature>
<reference evidence="2" key="1">
    <citation type="submission" date="2021-05" db="EMBL/GenBank/DDBJ databases">
        <title>Complete genome sequence of the cellulolytic planctomycete Telmatocola sphagniphila SP2T and characterization of the first cellulase from planctomycetes.</title>
        <authorList>
            <person name="Rakitin A.L."/>
            <person name="Beletsky A.V."/>
            <person name="Naumoff D.G."/>
            <person name="Kulichevskaya I.S."/>
            <person name="Mardanov A.V."/>
            <person name="Ravin N.V."/>
            <person name="Dedysh S.N."/>
        </authorList>
    </citation>
    <scope>NUCLEOTIDE SEQUENCE</scope>
    <source>
        <strain evidence="2">SP2T</strain>
    </source>
</reference>
<gene>
    <name evidence="2" type="ORF">KIH39_06225</name>
</gene>
<evidence type="ECO:0000256" key="1">
    <source>
        <dbReference type="SAM" id="Phobius"/>
    </source>
</evidence>
<dbReference type="Proteomes" id="UP000676194">
    <property type="component" value="Chromosome"/>
</dbReference>
<feature type="transmembrane region" description="Helical" evidence="1">
    <location>
        <begin position="288"/>
        <end position="308"/>
    </location>
</feature>
<accession>A0A8E6B904</accession>
<dbReference type="KEGG" id="tsph:KIH39_06225"/>
<evidence type="ECO:0008006" key="4">
    <source>
        <dbReference type="Google" id="ProtNLM"/>
    </source>
</evidence>
<dbReference type="AlphaFoldDB" id="A0A8E6B904"/>
<feature type="transmembrane region" description="Helical" evidence="1">
    <location>
        <begin position="225"/>
        <end position="246"/>
    </location>
</feature>
<dbReference type="PANTHER" id="PTHR31061">
    <property type="entry name" value="LD22376P"/>
    <property type="match status" value="1"/>
</dbReference>
<protein>
    <recommendedName>
        <fullName evidence="4">DUF5009 domain-containing protein</fullName>
    </recommendedName>
</protein>
<dbReference type="EMBL" id="CP074694">
    <property type="protein sequence ID" value="QVL33504.1"/>
    <property type="molecule type" value="Genomic_DNA"/>
</dbReference>
<evidence type="ECO:0000313" key="3">
    <source>
        <dbReference type="Proteomes" id="UP000676194"/>
    </source>
</evidence>
<dbReference type="RefSeq" id="WP_213498393.1">
    <property type="nucleotide sequence ID" value="NZ_CP074694.1"/>
</dbReference>
<keyword evidence="1" id="KW-0812">Transmembrane</keyword>
<name>A0A8E6B904_9BACT</name>